<comment type="similarity">
    <text evidence="2 7">Belongs to the ExbD/TolR family.</text>
</comment>
<comment type="subcellular location">
    <subcellularLocation>
        <location evidence="1">Cell membrane</location>
        <topology evidence="1">Single-pass membrane protein</topology>
    </subcellularLocation>
    <subcellularLocation>
        <location evidence="7">Cell membrane</location>
        <topology evidence="7">Single-pass type II membrane protein</topology>
    </subcellularLocation>
</comment>
<dbReference type="Proteomes" id="UP000184071">
    <property type="component" value="Unassembled WGS sequence"/>
</dbReference>
<keyword evidence="7" id="KW-0653">Protein transport</keyword>
<dbReference type="GO" id="GO:0005886">
    <property type="term" value="C:plasma membrane"/>
    <property type="evidence" value="ECO:0007669"/>
    <property type="project" value="UniProtKB-SubCell"/>
</dbReference>
<keyword evidence="5 8" id="KW-1133">Transmembrane helix</keyword>
<evidence type="ECO:0000313" key="9">
    <source>
        <dbReference type="EMBL" id="SHH56703.1"/>
    </source>
</evidence>
<sequence length="179" mass="20284">MKNIPQKVRSKKISSRVDLTAMVSVSFLLIIFFMLVGELAKPKVMDLSLPAKDYNNESHIIGCYLHHDENRILTLLLDDKNKIITYSGLLYNPKNGPKEILYGKNGIRKELFVRNKKTLEYSAQRGKPGRGITVIIKPSKKSNFKNLVDILDEMAIAKIDTYAIVNDFSPEESELLASK</sequence>
<dbReference type="AlphaFoldDB" id="A0A1M5U239"/>
<evidence type="ECO:0000256" key="3">
    <source>
        <dbReference type="ARBA" id="ARBA00022475"/>
    </source>
</evidence>
<dbReference type="PANTHER" id="PTHR30558">
    <property type="entry name" value="EXBD MEMBRANE COMPONENT OF PMF-DRIVEN MACROMOLECULE IMPORT SYSTEM"/>
    <property type="match status" value="1"/>
</dbReference>
<dbReference type="RefSeq" id="WP_073417432.1">
    <property type="nucleotide sequence ID" value="NZ_FQWC01000008.1"/>
</dbReference>
<evidence type="ECO:0000256" key="8">
    <source>
        <dbReference type="SAM" id="Phobius"/>
    </source>
</evidence>
<evidence type="ECO:0000256" key="1">
    <source>
        <dbReference type="ARBA" id="ARBA00004162"/>
    </source>
</evidence>
<proteinExistence type="inferred from homology"/>
<dbReference type="Pfam" id="PF02472">
    <property type="entry name" value="ExbD"/>
    <property type="match status" value="1"/>
</dbReference>
<dbReference type="GO" id="GO:0015031">
    <property type="term" value="P:protein transport"/>
    <property type="evidence" value="ECO:0007669"/>
    <property type="project" value="UniProtKB-KW"/>
</dbReference>
<evidence type="ECO:0000313" key="10">
    <source>
        <dbReference type="Proteomes" id="UP000184071"/>
    </source>
</evidence>
<gene>
    <name evidence="9" type="ORF">SAMN05443663_108218</name>
</gene>
<keyword evidence="4 7" id="KW-0812">Transmembrane</keyword>
<evidence type="ECO:0000256" key="2">
    <source>
        <dbReference type="ARBA" id="ARBA00005811"/>
    </source>
</evidence>
<dbReference type="PANTHER" id="PTHR30558:SF3">
    <property type="entry name" value="BIOPOLYMER TRANSPORT PROTEIN EXBD-RELATED"/>
    <property type="match status" value="1"/>
</dbReference>
<dbReference type="STRING" id="370979.SAMN05443663_108218"/>
<keyword evidence="10" id="KW-1185">Reference proteome</keyword>
<feature type="transmembrane region" description="Helical" evidence="8">
    <location>
        <begin position="21"/>
        <end position="40"/>
    </location>
</feature>
<dbReference type="InterPro" id="IPR003400">
    <property type="entry name" value="ExbD"/>
</dbReference>
<evidence type="ECO:0000256" key="7">
    <source>
        <dbReference type="RuleBase" id="RU003879"/>
    </source>
</evidence>
<evidence type="ECO:0000256" key="6">
    <source>
        <dbReference type="ARBA" id="ARBA00023136"/>
    </source>
</evidence>
<keyword evidence="3" id="KW-1003">Cell membrane</keyword>
<evidence type="ECO:0000256" key="5">
    <source>
        <dbReference type="ARBA" id="ARBA00022989"/>
    </source>
</evidence>
<dbReference type="GO" id="GO:0022857">
    <property type="term" value="F:transmembrane transporter activity"/>
    <property type="evidence" value="ECO:0007669"/>
    <property type="project" value="InterPro"/>
</dbReference>
<dbReference type="OrthoDB" id="952702at2"/>
<name>A0A1M5U239_9FLAO</name>
<accession>A0A1M5U239</accession>
<reference evidence="10" key="1">
    <citation type="submission" date="2016-11" db="EMBL/GenBank/DDBJ databases">
        <authorList>
            <person name="Varghese N."/>
            <person name="Submissions S."/>
        </authorList>
    </citation>
    <scope>NUCLEOTIDE SEQUENCE [LARGE SCALE GENOMIC DNA]</scope>
    <source>
        <strain evidence="10">DSM 17963</strain>
    </source>
</reference>
<evidence type="ECO:0000256" key="4">
    <source>
        <dbReference type="ARBA" id="ARBA00022692"/>
    </source>
</evidence>
<keyword evidence="6 8" id="KW-0472">Membrane</keyword>
<dbReference type="EMBL" id="FQWC01000008">
    <property type="protein sequence ID" value="SHH56703.1"/>
    <property type="molecule type" value="Genomic_DNA"/>
</dbReference>
<protein>
    <submittedName>
        <fullName evidence="9">Biopolymer transport protein ExbD/TolR</fullName>
    </submittedName>
</protein>
<organism evidence="9 10">
    <name type="scientific">Flavobacterium defluvii</name>
    <dbReference type="NCBI Taxonomy" id="370979"/>
    <lineage>
        <taxon>Bacteria</taxon>
        <taxon>Pseudomonadati</taxon>
        <taxon>Bacteroidota</taxon>
        <taxon>Flavobacteriia</taxon>
        <taxon>Flavobacteriales</taxon>
        <taxon>Flavobacteriaceae</taxon>
        <taxon>Flavobacterium</taxon>
    </lineage>
</organism>
<keyword evidence="7" id="KW-0813">Transport</keyword>